<evidence type="ECO:0000313" key="2">
    <source>
        <dbReference type="EMBL" id="TNN84533.1"/>
    </source>
</evidence>
<dbReference type="AlphaFoldDB" id="A0A4Z2J4V8"/>
<keyword evidence="3" id="KW-1185">Reference proteome</keyword>
<feature type="region of interest" description="Disordered" evidence="1">
    <location>
        <begin position="164"/>
        <end position="201"/>
    </location>
</feature>
<evidence type="ECO:0000313" key="3">
    <source>
        <dbReference type="Proteomes" id="UP000314294"/>
    </source>
</evidence>
<name>A0A4Z2J4V8_9TELE</name>
<dbReference type="EMBL" id="SRLO01000026">
    <property type="protein sequence ID" value="TNN84533.1"/>
    <property type="molecule type" value="Genomic_DNA"/>
</dbReference>
<accession>A0A4Z2J4V8</accession>
<organism evidence="2 3">
    <name type="scientific">Liparis tanakae</name>
    <name type="common">Tanaka's snailfish</name>
    <dbReference type="NCBI Taxonomy" id="230148"/>
    <lineage>
        <taxon>Eukaryota</taxon>
        <taxon>Metazoa</taxon>
        <taxon>Chordata</taxon>
        <taxon>Craniata</taxon>
        <taxon>Vertebrata</taxon>
        <taxon>Euteleostomi</taxon>
        <taxon>Actinopterygii</taxon>
        <taxon>Neopterygii</taxon>
        <taxon>Teleostei</taxon>
        <taxon>Neoteleostei</taxon>
        <taxon>Acanthomorphata</taxon>
        <taxon>Eupercaria</taxon>
        <taxon>Perciformes</taxon>
        <taxon>Cottioidei</taxon>
        <taxon>Cottales</taxon>
        <taxon>Liparidae</taxon>
        <taxon>Liparis</taxon>
    </lineage>
</organism>
<proteinExistence type="predicted"/>
<comment type="caution">
    <text evidence="2">The sequence shown here is derived from an EMBL/GenBank/DDBJ whole genome shotgun (WGS) entry which is preliminary data.</text>
</comment>
<gene>
    <name evidence="2" type="ORF">EYF80_005233</name>
</gene>
<evidence type="ECO:0000256" key="1">
    <source>
        <dbReference type="SAM" id="MobiDB-lite"/>
    </source>
</evidence>
<sequence length="201" mass="22470">MPIEPPSQPTGNDSGVFYFPLIPGALKRGFQESCHVQGSAEEEQRWRQREQEGFSWNPSIKLKQLCLPFSCWDNNISPLVSVGGRMHLSVREAGVLLLTRLHRKEVSTLQLRCEFPAWLLIGRYLEKCFHGSQWSHCPPEQPVTALHYPHLALVHSASMEPLTLEATSTASVPKEDSHPREAPSSTGRAAGRLTSRMTSSD</sequence>
<reference evidence="2 3" key="1">
    <citation type="submission" date="2019-03" db="EMBL/GenBank/DDBJ databases">
        <title>First draft genome of Liparis tanakae, snailfish: a comprehensive survey of snailfish specific genes.</title>
        <authorList>
            <person name="Kim W."/>
            <person name="Song I."/>
            <person name="Jeong J.-H."/>
            <person name="Kim D."/>
            <person name="Kim S."/>
            <person name="Ryu S."/>
            <person name="Song J.Y."/>
            <person name="Lee S.K."/>
        </authorList>
    </citation>
    <scope>NUCLEOTIDE SEQUENCE [LARGE SCALE GENOMIC DNA]</scope>
    <source>
        <tissue evidence="2">Muscle</tissue>
    </source>
</reference>
<dbReference type="Proteomes" id="UP000314294">
    <property type="component" value="Unassembled WGS sequence"/>
</dbReference>
<protein>
    <submittedName>
        <fullName evidence="2">Uncharacterized protein</fullName>
    </submittedName>
</protein>